<proteinExistence type="predicted"/>
<accession>A0AB39AJH5</accession>
<protein>
    <submittedName>
        <fullName evidence="1">Uncharacterized protein</fullName>
    </submittedName>
</protein>
<organism evidence="1">
    <name type="scientific">Vibrio phage P018-4</name>
    <dbReference type="NCBI Taxonomy" id="3229728"/>
    <lineage>
        <taxon>Viruses</taxon>
        <taxon>Duplodnaviria</taxon>
        <taxon>Heunggongvirae</taxon>
        <taxon>Uroviricota</taxon>
        <taxon>Caudoviricetes</taxon>
    </lineage>
</organism>
<dbReference type="EMBL" id="PP934186">
    <property type="protein sequence ID" value="XDG30876.1"/>
    <property type="molecule type" value="Genomic_DNA"/>
</dbReference>
<sequence length="64" mass="7697">MKQTIKEELLKLPVSVLVEDLLYYKQDHESLLYIAKELEMLNINIDKPLHLWLVDFVKEKIKDE</sequence>
<evidence type="ECO:0000313" key="1">
    <source>
        <dbReference type="EMBL" id="XDG30876.1"/>
    </source>
</evidence>
<reference evidence="1" key="1">
    <citation type="submission" date="2024-06" db="EMBL/GenBank/DDBJ databases">
        <authorList>
            <person name="Yang R."/>
        </authorList>
    </citation>
    <scope>NUCLEOTIDE SEQUENCE</scope>
</reference>
<name>A0AB39AJH5_9CAUD</name>